<reference evidence="1" key="1">
    <citation type="submission" date="2022-08" db="EMBL/GenBank/DDBJ databases">
        <authorList>
            <person name="Tistechok S."/>
            <person name="Samborskyy M."/>
            <person name="Roman I."/>
        </authorList>
    </citation>
    <scope>NUCLEOTIDE SEQUENCE</scope>
    <source>
        <strain evidence="1">DSM 103496</strain>
    </source>
</reference>
<gene>
    <name evidence="1" type="ORF">NZH93_00440</name>
</gene>
<dbReference type="Gene3D" id="3.40.50.720">
    <property type="entry name" value="NAD(P)-binding Rossmann-like Domain"/>
    <property type="match status" value="1"/>
</dbReference>
<comment type="caution">
    <text evidence="1">The sequence shown here is derived from an EMBL/GenBank/DDBJ whole genome shotgun (WGS) entry which is preliminary data.</text>
</comment>
<evidence type="ECO:0000313" key="2">
    <source>
        <dbReference type="Proteomes" id="UP001141259"/>
    </source>
</evidence>
<dbReference type="EMBL" id="JANYMP010000001">
    <property type="protein sequence ID" value="MCS7475306.1"/>
    <property type="molecule type" value="Genomic_DNA"/>
</dbReference>
<accession>A0A9X3AD70</accession>
<dbReference type="PANTHER" id="PTHR43431">
    <property type="entry name" value="OXIDOREDUCTASE, SHORT CHAIN DEHYDROGENASE/REDUCTASE FAMILY (AFU_ORTHOLOGUE AFUA_5G14000)"/>
    <property type="match status" value="1"/>
</dbReference>
<organism evidence="1 2">
    <name type="scientific">Umezawaea endophytica</name>
    <dbReference type="NCBI Taxonomy" id="1654476"/>
    <lineage>
        <taxon>Bacteria</taxon>
        <taxon>Bacillati</taxon>
        <taxon>Actinomycetota</taxon>
        <taxon>Actinomycetes</taxon>
        <taxon>Pseudonocardiales</taxon>
        <taxon>Pseudonocardiaceae</taxon>
        <taxon>Umezawaea</taxon>
    </lineage>
</organism>
<keyword evidence="2" id="KW-1185">Reference proteome</keyword>
<dbReference type="InterPro" id="IPR036291">
    <property type="entry name" value="NAD(P)-bd_dom_sf"/>
</dbReference>
<dbReference type="SUPFAM" id="SSF51735">
    <property type="entry name" value="NAD(P)-binding Rossmann-fold domains"/>
    <property type="match status" value="1"/>
</dbReference>
<dbReference type="InterPro" id="IPR002347">
    <property type="entry name" value="SDR_fam"/>
</dbReference>
<dbReference type="AlphaFoldDB" id="A0A9X3AD70"/>
<name>A0A9X3AD70_9PSEU</name>
<dbReference type="RefSeq" id="WP_259620829.1">
    <property type="nucleotide sequence ID" value="NZ_JANYMP010000001.1"/>
</dbReference>
<dbReference type="Pfam" id="PF00106">
    <property type="entry name" value="adh_short"/>
    <property type="match status" value="1"/>
</dbReference>
<proteinExistence type="predicted"/>
<evidence type="ECO:0000313" key="1">
    <source>
        <dbReference type="EMBL" id="MCS7475306.1"/>
    </source>
</evidence>
<protein>
    <submittedName>
        <fullName evidence="1">SDR family NAD(P)-dependent oxidoreductase</fullName>
    </submittedName>
</protein>
<sequence length="233" mass="24198">MAKTLIVVGAGPGLGMGVARAFGRHGFRVGLIARDETRLRGLVQELADHGVTAAAFTADIRDLTSLTTALDAARAELGPVDVLEYSPSPTGGITGAAATTVESASAQFELNVLGAITAVRHALPDMRARGDGTILLTTGVSSTVPTPFLANVGLAMAALRTWAHTLHAELRPEGIHVAAVTIATGIVPGGGEVDPDAIGARYHDLHLRRDRAEEVVGDVDAFRAFVTERMAHT</sequence>
<dbReference type="PANTHER" id="PTHR43431:SF7">
    <property type="entry name" value="OXIDOREDUCTASE, SHORT CHAIN DEHYDROGENASE_REDUCTASE FAMILY (AFU_ORTHOLOGUE AFUA_5G14000)"/>
    <property type="match status" value="1"/>
</dbReference>
<dbReference type="Proteomes" id="UP001141259">
    <property type="component" value="Unassembled WGS sequence"/>
</dbReference>